<organism evidence="2 3">
    <name type="scientific">Paranoxybacillus vitaminiphilus</name>
    <dbReference type="NCBI Taxonomy" id="581036"/>
    <lineage>
        <taxon>Bacteria</taxon>
        <taxon>Bacillati</taxon>
        <taxon>Bacillota</taxon>
        <taxon>Bacilli</taxon>
        <taxon>Bacillales</taxon>
        <taxon>Anoxybacillaceae</taxon>
        <taxon>Paranoxybacillus</taxon>
    </lineage>
</organism>
<evidence type="ECO:0008006" key="4">
    <source>
        <dbReference type="Google" id="ProtNLM"/>
    </source>
</evidence>
<accession>A0A327YCX6</accession>
<feature type="transmembrane region" description="Helical" evidence="1">
    <location>
        <begin position="7"/>
        <end position="28"/>
    </location>
</feature>
<dbReference type="InterPro" id="IPR047961">
    <property type="entry name" value="Transp_suffix-like"/>
</dbReference>
<gene>
    <name evidence="2" type="ORF">B0I26_10885</name>
</gene>
<reference evidence="2 3" key="1">
    <citation type="submission" date="2018-06" db="EMBL/GenBank/DDBJ databases">
        <title>Genomic Encyclopedia of Type Strains, Phase III (KMG-III): the genomes of soil and plant-associated and newly described type strains.</title>
        <authorList>
            <person name="Whitman W."/>
        </authorList>
    </citation>
    <scope>NUCLEOTIDE SEQUENCE [LARGE SCALE GENOMIC DNA]</scope>
    <source>
        <strain evidence="2 3">CGMCC 1.8979</strain>
    </source>
</reference>
<evidence type="ECO:0000313" key="3">
    <source>
        <dbReference type="Proteomes" id="UP000248555"/>
    </source>
</evidence>
<proteinExistence type="predicted"/>
<comment type="caution">
    <text evidence="2">The sequence shown here is derived from an EMBL/GenBank/DDBJ whole genome shotgun (WGS) entry which is preliminary data.</text>
</comment>
<sequence length="82" mass="9356">MMWRRRAGWILIIVSTLLWIVPFISPFLPVSTAIKAAVGGAAVVSAEVLFWLGAVIIGKDVVEKYRKSLFRWRKREKESDQP</sequence>
<evidence type="ECO:0000256" key="1">
    <source>
        <dbReference type="SAM" id="Phobius"/>
    </source>
</evidence>
<dbReference type="AlphaFoldDB" id="A0A327YCX6"/>
<feature type="transmembrane region" description="Helical" evidence="1">
    <location>
        <begin position="34"/>
        <end position="57"/>
    </location>
</feature>
<dbReference type="Proteomes" id="UP000248555">
    <property type="component" value="Unassembled WGS sequence"/>
</dbReference>
<name>A0A327YCX6_9BACL</name>
<keyword evidence="3" id="KW-1185">Reference proteome</keyword>
<keyword evidence="1" id="KW-1133">Transmembrane helix</keyword>
<evidence type="ECO:0000313" key="2">
    <source>
        <dbReference type="EMBL" id="RAK18910.1"/>
    </source>
</evidence>
<keyword evidence="1" id="KW-0812">Transmembrane</keyword>
<dbReference type="NCBIfam" id="NF033684">
    <property type="entry name" value="suffix_2_RND"/>
    <property type="match status" value="1"/>
</dbReference>
<protein>
    <recommendedName>
        <fullName evidence="4">Transporter suffix domain-containing protein</fullName>
    </recommendedName>
</protein>
<dbReference type="EMBL" id="QLMH01000008">
    <property type="protein sequence ID" value="RAK18910.1"/>
    <property type="molecule type" value="Genomic_DNA"/>
</dbReference>
<keyword evidence="1" id="KW-0472">Membrane</keyword>